<evidence type="ECO:0000313" key="3">
    <source>
        <dbReference type="Proteomes" id="UP000254978"/>
    </source>
</evidence>
<dbReference type="AlphaFoldDB" id="A0A378T874"/>
<reference evidence="2 3" key="1">
    <citation type="submission" date="2018-06" db="EMBL/GenBank/DDBJ databases">
        <authorList>
            <consortium name="Pathogen Informatics"/>
            <person name="Doyle S."/>
        </authorList>
    </citation>
    <scope>NUCLEOTIDE SEQUENCE [LARGE SCALE GENOMIC DNA]</scope>
    <source>
        <strain evidence="2 3">NCTC10821</strain>
    </source>
</reference>
<feature type="signal peptide" evidence="1">
    <location>
        <begin position="1"/>
        <end position="21"/>
    </location>
</feature>
<dbReference type="InterPro" id="IPR046576">
    <property type="entry name" value="DUF6636"/>
</dbReference>
<evidence type="ECO:0008006" key="4">
    <source>
        <dbReference type="Google" id="ProtNLM"/>
    </source>
</evidence>
<feature type="chain" id="PRO_5016598683" description="Secreted protein" evidence="1">
    <location>
        <begin position="22"/>
        <end position="134"/>
    </location>
</feature>
<keyword evidence="3" id="KW-1185">Reference proteome</keyword>
<name>A0A378T874_9MYCO</name>
<sequence>MIPYLCVGAVAAAVLAAPAQAEPLIGFSSPSGNIGCYVAEDYVRCDIAERDWAPPPRPAGCEFDYGQGIAFGDGDPPAFVCAGDTALHAGAPLAFGRSVAAGPMQCTSQETGVTCRDTRTGGGFTISRQAYELF</sequence>
<dbReference type="Proteomes" id="UP000254978">
    <property type="component" value="Unassembled WGS sequence"/>
</dbReference>
<dbReference type="RefSeq" id="WP_232067947.1">
    <property type="nucleotide sequence ID" value="NZ_AP022600.1"/>
</dbReference>
<evidence type="ECO:0000256" key="1">
    <source>
        <dbReference type="SAM" id="SignalP"/>
    </source>
</evidence>
<keyword evidence="1" id="KW-0732">Signal</keyword>
<proteinExistence type="predicted"/>
<accession>A0A378T874</accession>
<dbReference type="Pfam" id="PF20341">
    <property type="entry name" value="DUF6636"/>
    <property type="match status" value="1"/>
</dbReference>
<protein>
    <recommendedName>
        <fullName evidence="4">Secreted protein</fullName>
    </recommendedName>
</protein>
<gene>
    <name evidence="2" type="ORF">NCTC10821_00506</name>
</gene>
<dbReference type="EMBL" id="UGQT01000001">
    <property type="protein sequence ID" value="STZ57012.1"/>
    <property type="molecule type" value="Genomic_DNA"/>
</dbReference>
<evidence type="ECO:0000313" key="2">
    <source>
        <dbReference type="EMBL" id="STZ57012.1"/>
    </source>
</evidence>
<organism evidence="2 3">
    <name type="scientific">Mycolicibacterium tokaiense</name>
    <dbReference type="NCBI Taxonomy" id="39695"/>
    <lineage>
        <taxon>Bacteria</taxon>
        <taxon>Bacillati</taxon>
        <taxon>Actinomycetota</taxon>
        <taxon>Actinomycetes</taxon>
        <taxon>Mycobacteriales</taxon>
        <taxon>Mycobacteriaceae</taxon>
        <taxon>Mycolicibacterium</taxon>
    </lineage>
</organism>